<comment type="caution">
    <text evidence="3">The sequence shown here is derived from an EMBL/GenBank/DDBJ whole genome shotgun (WGS) entry which is preliminary data.</text>
</comment>
<dbReference type="InterPro" id="IPR045569">
    <property type="entry name" value="Metalloprtase-TldD/E_C"/>
</dbReference>
<organism evidence="3">
    <name type="scientific">marine sediment metagenome</name>
    <dbReference type="NCBI Taxonomy" id="412755"/>
    <lineage>
        <taxon>unclassified sequences</taxon>
        <taxon>metagenomes</taxon>
        <taxon>ecological metagenomes</taxon>
    </lineage>
</organism>
<dbReference type="PANTHER" id="PTHR30624">
    <property type="entry name" value="UNCHARACTERIZED PROTEIN TLDD AND PMBA"/>
    <property type="match status" value="1"/>
</dbReference>
<reference evidence="3" key="1">
    <citation type="journal article" date="2014" name="Front. Microbiol.">
        <title>High frequency of phylogenetically diverse reductive dehalogenase-homologous genes in deep subseafloor sedimentary metagenomes.</title>
        <authorList>
            <person name="Kawai M."/>
            <person name="Futagami T."/>
            <person name="Toyoda A."/>
            <person name="Takaki Y."/>
            <person name="Nishi S."/>
            <person name="Hori S."/>
            <person name="Arai W."/>
            <person name="Tsubouchi T."/>
            <person name="Morono Y."/>
            <person name="Uchiyama I."/>
            <person name="Ito T."/>
            <person name="Fujiyama A."/>
            <person name="Inagaki F."/>
            <person name="Takami H."/>
        </authorList>
    </citation>
    <scope>NUCLEOTIDE SEQUENCE</scope>
    <source>
        <strain evidence="3">Expedition CK06-06</strain>
    </source>
</reference>
<evidence type="ECO:0000256" key="1">
    <source>
        <dbReference type="ARBA" id="ARBA00005836"/>
    </source>
</evidence>
<sequence length="135" mass="14927">PTGNARAFEYSDEPLIRMRNTYIEPGNHELEDMILEIKKGYLLKGPMSGQADANAEFMFGVQEAYEIKNGKLGKLLRGATISGQAFEVLNSVDAVSKDFQWDLGSGYCGKKQYAKVDAGGPYLRCKLIIGGRQEK</sequence>
<dbReference type="InterPro" id="IPR051463">
    <property type="entry name" value="Peptidase_U62_metallo"/>
</dbReference>
<dbReference type="GO" id="GO:0005829">
    <property type="term" value="C:cytosol"/>
    <property type="evidence" value="ECO:0007669"/>
    <property type="project" value="TreeGrafter"/>
</dbReference>
<comment type="similarity">
    <text evidence="1">Belongs to the peptidase U62 family.</text>
</comment>
<protein>
    <recommendedName>
        <fullName evidence="2">Metalloprotease TldD/E C-terminal domain-containing protein</fullName>
    </recommendedName>
</protein>
<dbReference type="EMBL" id="BARV01012711">
    <property type="protein sequence ID" value="GAI07032.1"/>
    <property type="molecule type" value="Genomic_DNA"/>
</dbReference>
<name>X1KJ20_9ZZZZ</name>
<evidence type="ECO:0000259" key="2">
    <source>
        <dbReference type="Pfam" id="PF19289"/>
    </source>
</evidence>
<dbReference type="InterPro" id="IPR036059">
    <property type="entry name" value="TldD/PmbA_sf"/>
</dbReference>
<gene>
    <name evidence="3" type="ORF">S06H3_23404</name>
</gene>
<dbReference type="GO" id="GO:0008237">
    <property type="term" value="F:metallopeptidase activity"/>
    <property type="evidence" value="ECO:0007669"/>
    <property type="project" value="InterPro"/>
</dbReference>
<feature type="non-terminal residue" evidence="3">
    <location>
        <position position="1"/>
    </location>
</feature>
<dbReference type="SUPFAM" id="SSF111283">
    <property type="entry name" value="Putative modulator of DNA gyrase, PmbA/TldD"/>
    <property type="match status" value="1"/>
</dbReference>
<dbReference type="AlphaFoldDB" id="X1KJ20"/>
<dbReference type="PANTHER" id="PTHR30624:SF0">
    <property type="entry name" value="METALLOPROTEASE SLR0863"/>
    <property type="match status" value="1"/>
</dbReference>
<proteinExistence type="inferred from homology"/>
<feature type="domain" description="Metalloprotease TldD/E C-terminal" evidence="2">
    <location>
        <begin position="1"/>
        <end position="126"/>
    </location>
</feature>
<accession>X1KJ20</accession>
<dbReference type="Pfam" id="PF19289">
    <property type="entry name" value="PmbA_TldD_3rd"/>
    <property type="match status" value="1"/>
</dbReference>
<evidence type="ECO:0000313" key="3">
    <source>
        <dbReference type="EMBL" id="GAI07032.1"/>
    </source>
</evidence>
<dbReference type="GO" id="GO:0006508">
    <property type="term" value="P:proteolysis"/>
    <property type="evidence" value="ECO:0007669"/>
    <property type="project" value="InterPro"/>
</dbReference>